<dbReference type="PANTHER" id="PTHR46093:SF18">
    <property type="entry name" value="FIBRONECTIN TYPE-III DOMAIN-CONTAINING PROTEIN"/>
    <property type="match status" value="1"/>
</dbReference>
<dbReference type="AlphaFoldDB" id="A0A1V9Y7E2"/>
<dbReference type="InterPro" id="IPR015915">
    <property type="entry name" value="Kelch-typ_b-propeller"/>
</dbReference>
<dbReference type="STRING" id="74557.A0A1V9Y7E2"/>
<keyword evidence="2" id="KW-0677">Repeat</keyword>
<dbReference type="Pfam" id="PF07646">
    <property type="entry name" value="Kelch_2"/>
    <property type="match status" value="1"/>
</dbReference>
<dbReference type="SMART" id="SM00612">
    <property type="entry name" value="Kelch"/>
    <property type="match status" value="5"/>
</dbReference>
<sequence>MAIWAHPQVNASESPGCRAAHTCEYIEGTDSLYLFGGWSGKKALNDLWRYHFSTQTWQLVEAEGRVPSPRNNHASTVVDDKIFIHGGHDGFTWLSDLYVFDTQTEKWSIVTTSGHGPSARACHTMTRVGRKIYIFGGFDGANCFNDIDILDLDTYTWIHPNVHGYQPAPRNAHTMSVRGTTLYMFGGHSGAKHLRDLYEFHTETLTWNHLATIQGPFPPGLRGHTATAREKKIYFFGGYDGRGRSNELYILNIDEMCWERAPESNNAPSGRQRHSACLVGSKIYYVGGFDGFKWMDDMYILDIGCIEEQGLRASAQALMVKNLRNLLMDQEKNYSDITFLVQDKPIRAHKAIVAAQSLHFRRMFASGMLESRQDTITIQEWSHAAFSAMLECLYTGYVEHLSMEVAVELLGLADHYAMFELSRLCENYLMHTLDVESVCPVLIAATHYQAMALKASCMAFVQSHFHDVVATKGFEELGEYPNLLLEVTRNSMSTSKRHTSLNEH</sequence>
<dbReference type="InterPro" id="IPR011333">
    <property type="entry name" value="SKP1/BTB/POZ_sf"/>
</dbReference>
<dbReference type="Gene3D" id="2.120.10.80">
    <property type="entry name" value="Kelch-type beta propeller"/>
    <property type="match status" value="2"/>
</dbReference>
<dbReference type="OrthoDB" id="10251809at2759"/>
<evidence type="ECO:0000256" key="1">
    <source>
        <dbReference type="ARBA" id="ARBA00022441"/>
    </source>
</evidence>
<accession>A0A1V9Y7E2</accession>
<dbReference type="Gene3D" id="3.30.710.10">
    <property type="entry name" value="Potassium Channel Kv1.1, Chain A"/>
    <property type="match status" value="1"/>
</dbReference>
<dbReference type="PROSITE" id="PS50097">
    <property type="entry name" value="BTB"/>
    <property type="match status" value="1"/>
</dbReference>
<gene>
    <name evidence="4" type="ORF">THRCLA_11580</name>
</gene>
<dbReference type="Pfam" id="PF13415">
    <property type="entry name" value="Beta-prop_FBX42"/>
    <property type="match status" value="1"/>
</dbReference>
<keyword evidence="5" id="KW-1185">Reference proteome</keyword>
<dbReference type="SUPFAM" id="SSF54695">
    <property type="entry name" value="POZ domain"/>
    <property type="match status" value="1"/>
</dbReference>
<dbReference type="Gene3D" id="1.25.40.420">
    <property type="match status" value="1"/>
</dbReference>
<dbReference type="PANTHER" id="PTHR46093">
    <property type="entry name" value="ACYL-COA-BINDING DOMAIN-CONTAINING PROTEIN 5"/>
    <property type="match status" value="1"/>
</dbReference>
<dbReference type="InterPro" id="IPR000210">
    <property type="entry name" value="BTB/POZ_dom"/>
</dbReference>
<proteinExistence type="predicted"/>
<dbReference type="Proteomes" id="UP000243217">
    <property type="component" value="Unassembled WGS sequence"/>
</dbReference>
<reference evidence="4 5" key="1">
    <citation type="journal article" date="2014" name="Genome Biol. Evol.">
        <title>The secreted proteins of Achlya hypogyna and Thraustotheca clavata identify the ancestral oomycete secretome and reveal gene acquisitions by horizontal gene transfer.</title>
        <authorList>
            <person name="Misner I."/>
            <person name="Blouin N."/>
            <person name="Leonard G."/>
            <person name="Richards T.A."/>
            <person name="Lane C.E."/>
        </authorList>
    </citation>
    <scope>NUCLEOTIDE SEQUENCE [LARGE SCALE GENOMIC DNA]</scope>
    <source>
        <strain evidence="4 5">ATCC 34112</strain>
    </source>
</reference>
<evidence type="ECO:0000313" key="5">
    <source>
        <dbReference type="Proteomes" id="UP000243217"/>
    </source>
</evidence>
<evidence type="ECO:0000259" key="3">
    <source>
        <dbReference type="PROSITE" id="PS50097"/>
    </source>
</evidence>
<dbReference type="InterPro" id="IPR006652">
    <property type="entry name" value="Kelch_1"/>
</dbReference>
<dbReference type="EMBL" id="JNBS01004944">
    <property type="protein sequence ID" value="OQR81604.1"/>
    <property type="molecule type" value="Genomic_DNA"/>
</dbReference>
<dbReference type="SMART" id="SM00225">
    <property type="entry name" value="BTB"/>
    <property type="match status" value="1"/>
</dbReference>
<organism evidence="4 5">
    <name type="scientific">Thraustotheca clavata</name>
    <dbReference type="NCBI Taxonomy" id="74557"/>
    <lineage>
        <taxon>Eukaryota</taxon>
        <taxon>Sar</taxon>
        <taxon>Stramenopiles</taxon>
        <taxon>Oomycota</taxon>
        <taxon>Saprolegniomycetes</taxon>
        <taxon>Saprolegniales</taxon>
        <taxon>Achlyaceae</taxon>
        <taxon>Thraustotheca</taxon>
    </lineage>
</organism>
<evidence type="ECO:0000256" key="2">
    <source>
        <dbReference type="ARBA" id="ARBA00022737"/>
    </source>
</evidence>
<evidence type="ECO:0000313" key="4">
    <source>
        <dbReference type="EMBL" id="OQR81604.1"/>
    </source>
</evidence>
<dbReference type="SUPFAM" id="SSF117281">
    <property type="entry name" value="Kelch motif"/>
    <property type="match status" value="2"/>
</dbReference>
<name>A0A1V9Y7E2_9STRA</name>
<protein>
    <recommendedName>
        <fullName evidence="3">BTB domain-containing protein</fullName>
    </recommendedName>
</protein>
<dbReference type="InterPro" id="IPR011498">
    <property type="entry name" value="Kelch_2"/>
</dbReference>
<dbReference type="Pfam" id="PF00651">
    <property type="entry name" value="BTB"/>
    <property type="match status" value="1"/>
</dbReference>
<feature type="domain" description="BTB" evidence="3">
    <location>
        <begin position="335"/>
        <end position="402"/>
    </location>
</feature>
<comment type="caution">
    <text evidence="4">The sequence shown here is derived from an EMBL/GenBank/DDBJ whole genome shotgun (WGS) entry which is preliminary data.</text>
</comment>
<keyword evidence="1" id="KW-0880">Kelch repeat</keyword>